<dbReference type="SUPFAM" id="SSF52172">
    <property type="entry name" value="CheY-like"/>
    <property type="match status" value="1"/>
</dbReference>
<dbReference type="InterPro" id="IPR001789">
    <property type="entry name" value="Sig_transdc_resp-reg_receiver"/>
</dbReference>
<dbReference type="PANTHER" id="PTHR33121">
    <property type="entry name" value="CYCLIC DI-GMP PHOSPHODIESTERASE PDEF"/>
    <property type="match status" value="1"/>
</dbReference>
<comment type="caution">
    <text evidence="4">The sequence shown here is derived from an EMBL/GenBank/DDBJ whole genome shotgun (WGS) entry which is preliminary data.</text>
</comment>
<dbReference type="PROSITE" id="PS50110">
    <property type="entry name" value="RESPONSE_REGULATORY"/>
    <property type="match status" value="1"/>
</dbReference>
<name>A0ABS8KWA9_9HYPH</name>
<sequence length="407" mass="45003">MSNPDQAPSAPRRFRSLVASGDDELRAELVEWAIKLNFSVRAIRAAKDLPGFLPGRHFDWLFLDVELGLAQCLEIIRTLGTGWRPRTVLVGNTDPGALNDIRQNAIRAGLDVVGALAKPLSFSALSARLAALEAREKDNTNADLAARDLARIPGEELEIHYQPIVSMHDRVFSRAEALVRWRHPEYGLIGPEGFIGLAERSGAILQLTWDVLRRTAGQQAAWNRDGLPLSIAVNISARFLGSVETADEILFLLREHQVEPCTLILELTETERAPDPAVARALLGRLREAGVRISMDDYGVGYSDLGRLQYYPFSDLKMDRGLVARLPGDQEGRDIVSMLVALAAREKVSLTGEGIETQEQWDALEALGCEFGQGFLIARPMPGERVTGWISRMAKAGRYRPPARRRA</sequence>
<dbReference type="PANTHER" id="PTHR33121:SF79">
    <property type="entry name" value="CYCLIC DI-GMP PHOSPHODIESTERASE PDED-RELATED"/>
    <property type="match status" value="1"/>
</dbReference>
<dbReference type="EMBL" id="JAJISD010000005">
    <property type="protein sequence ID" value="MCC8429871.1"/>
    <property type="molecule type" value="Genomic_DNA"/>
</dbReference>
<dbReference type="Gene3D" id="3.40.50.2300">
    <property type="match status" value="1"/>
</dbReference>
<dbReference type="Proteomes" id="UP001198862">
    <property type="component" value="Unassembled WGS sequence"/>
</dbReference>
<dbReference type="PROSITE" id="PS50883">
    <property type="entry name" value="EAL"/>
    <property type="match status" value="1"/>
</dbReference>
<dbReference type="SMART" id="SM00052">
    <property type="entry name" value="EAL"/>
    <property type="match status" value="1"/>
</dbReference>
<feature type="modified residue" description="4-aspartylphosphate" evidence="1">
    <location>
        <position position="64"/>
    </location>
</feature>
<dbReference type="RefSeq" id="WP_230551070.1">
    <property type="nucleotide sequence ID" value="NZ_JAJISD010000005.1"/>
</dbReference>
<reference evidence="4 5" key="1">
    <citation type="submission" date="2021-11" db="EMBL/GenBank/DDBJ databases">
        <authorList>
            <person name="Lee D.-H."/>
            <person name="Kim S.-B."/>
        </authorList>
    </citation>
    <scope>NUCLEOTIDE SEQUENCE [LARGE SCALE GENOMIC DNA]</scope>
    <source>
        <strain evidence="4 5">KCTC 52223</strain>
    </source>
</reference>
<feature type="domain" description="Response regulatory" evidence="2">
    <location>
        <begin position="15"/>
        <end position="133"/>
    </location>
</feature>
<evidence type="ECO:0000259" key="3">
    <source>
        <dbReference type="PROSITE" id="PS50883"/>
    </source>
</evidence>
<proteinExistence type="predicted"/>
<evidence type="ECO:0000313" key="5">
    <source>
        <dbReference type="Proteomes" id="UP001198862"/>
    </source>
</evidence>
<protein>
    <submittedName>
        <fullName evidence="4">EAL domain-containing protein</fullName>
    </submittedName>
</protein>
<dbReference type="InterPro" id="IPR001633">
    <property type="entry name" value="EAL_dom"/>
</dbReference>
<keyword evidence="1" id="KW-0597">Phosphoprotein</keyword>
<dbReference type="Gene3D" id="3.20.20.450">
    <property type="entry name" value="EAL domain"/>
    <property type="match status" value="1"/>
</dbReference>
<feature type="domain" description="EAL" evidence="3">
    <location>
        <begin position="141"/>
        <end position="394"/>
    </location>
</feature>
<dbReference type="SUPFAM" id="SSF141868">
    <property type="entry name" value="EAL domain-like"/>
    <property type="match status" value="1"/>
</dbReference>
<dbReference type="Pfam" id="PF00563">
    <property type="entry name" value="EAL"/>
    <property type="match status" value="1"/>
</dbReference>
<gene>
    <name evidence="4" type="ORF">LJ725_12900</name>
</gene>
<evidence type="ECO:0000256" key="1">
    <source>
        <dbReference type="PROSITE-ProRule" id="PRU00169"/>
    </source>
</evidence>
<organism evidence="4 5">
    <name type="scientific">Reyranella aquatilis</name>
    <dbReference type="NCBI Taxonomy" id="2035356"/>
    <lineage>
        <taxon>Bacteria</taxon>
        <taxon>Pseudomonadati</taxon>
        <taxon>Pseudomonadota</taxon>
        <taxon>Alphaproteobacteria</taxon>
        <taxon>Hyphomicrobiales</taxon>
        <taxon>Reyranellaceae</taxon>
        <taxon>Reyranella</taxon>
    </lineage>
</organism>
<evidence type="ECO:0000259" key="2">
    <source>
        <dbReference type="PROSITE" id="PS50110"/>
    </source>
</evidence>
<dbReference type="InterPro" id="IPR011006">
    <property type="entry name" value="CheY-like_superfamily"/>
</dbReference>
<evidence type="ECO:0000313" key="4">
    <source>
        <dbReference type="EMBL" id="MCC8429871.1"/>
    </source>
</evidence>
<dbReference type="InterPro" id="IPR035919">
    <property type="entry name" value="EAL_sf"/>
</dbReference>
<dbReference type="CDD" id="cd01948">
    <property type="entry name" value="EAL"/>
    <property type="match status" value="1"/>
</dbReference>
<dbReference type="InterPro" id="IPR050706">
    <property type="entry name" value="Cyclic-di-GMP_PDE-like"/>
</dbReference>
<keyword evidence="5" id="KW-1185">Reference proteome</keyword>
<accession>A0ABS8KWA9</accession>